<keyword evidence="1" id="KW-0732">Signal</keyword>
<dbReference type="Proteomes" id="UP000691718">
    <property type="component" value="Unassembled WGS sequence"/>
</dbReference>
<comment type="caution">
    <text evidence="2">The sequence shown here is derived from an EMBL/GenBank/DDBJ whole genome shotgun (WGS) entry which is preliminary data.</text>
</comment>
<evidence type="ECO:0000313" key="3">
    <source>
        <dbReference type="Proteomes" id="UP000691718"/>
    </source>
</evidence>
<accession>A0A8S3WJL5</accession>
<dbReference type="EMBL" id="CAJQZP010000478">
    <property type="protein sequence ID" value="CAG4963546.1"/>
    <property type="molecule type" value="Genomic_DNA"/>
</dbReference>
<evidence type="ECO:0000256" key="1">
    <source>
        <dbReference type="SAM" id="SignalP"/>
    </source>
</evidence>
<name>A0A8S3WJL5_PARAO</name>
<organism evidence="2 3">
    <name type="scientific">Parnassius apollo</name>
    <name type="common">Apollo butterfly</name>
    <name type="synonym">Papilio apollo</name>
    <dbReference type="NCBI Taxonomy" id="110799"/>
    <lineage>
        <taxon>Eukaryota</taxon>
        <taxon>Metazoa</taxon>
        <taxon>Ecdysozoa</taxon>
        <taxon>Arthropoda</taxon>
        <taxon>Hexapoda</taxon>
        <taxon>Insecta</taxon>
        <taxon>Pterygota</taxon>
        <taxon>Neoptera</taxon>
        <taxon>Endopterygota</taxon>
        <taxon>Lepidoptera</taxon>
        <taxon>Glossata</taxon>
        <taxon>Ditrysia</taxon>
        <taxon>Papilionoidea</taxon>
        <taxon>Papilionidae</taxon>
        <taxon>Parnassiinae</taxon>
        <taxon>Parnassini</taxon>
        <taxon>Parnassius</taxon>
        <taxon>Parnassius</taxon>
    </lineage>
</organism>
<proteinExistence type="predicted"/>
<dbReference type="AlphaFoldDB" id="A0A8S3WJL5"/>
<feature type="chain" id="PRO_5035748504" evidence="1">
    <location>
        <begin position="22"/>
        <end position="164"/>
    </location>
</feature>
<reference evidence="2" key="1">
    <citation type="submission" date="2021-04" db="EMBL/GenBank/DDBJ databases">
        <authorList>
            <person name="Tunstrom K."/>
        </authorList>
    </citation>
    <scope>NUCLEOTIDE SEQUENCE</scope>
</reference>
<feature type="signal peptide" evidence="1">
    <location>
        <begin position="1"/>
        <end position="21"/>
    </location>
</feature>
<protein>
    <submittedName>
        <fullName evidence="2">(apollo) hypothetical protein</fullName>
    </submittedName>
</protein>
<dbReference type="OrthoDB" id="10613503at2759"/>
<sequence>MSSLKWILFFISIVAFNITEARVCSYGGGYASGYGLTGPPPPPTVIVVQALAQFNGWYGQPQMSSYGNPIVIRTDSEDDSLRSILPILLLLLTDNGGRCGGGFGGGCNCGGCCGGCGNGCRGGCGGGGCVGGCSGRCGGGYGGGGNTIPIPYPIAIPVNCPIIT</sequence>
<evidence type="ECO:0000313" key="2">
    <source>
        <dbReference type="EMBL" id="CAG4963546.1"/>
    </source>
</evidence>
<gene>
    <name evidence="2" type="ORF">PAPOLLO_LOCUS7009</name>
</gene>
<keyword evidence="3" id="KW-1185">Reference proteome</keyword>